<protein>
    <submittedName>
        <fullName evidence="1">Uncharacterized protein</fullName>
    </submittedName>
</protein>
<name>A0ABS0SXV9_9CAUL</name>
<organism evidence="1 2">
    <name type="scientific">Caulobacter hibisci</name>
    <dbReference type="NCBI Taxonomy" id="2035993"/>
    <lineage>
        <taxon>Bacteria</taxon>
        <taxon>Pseudomonadati</taxon>
        <taxon>Pseudomonadota</taxon>
        <taxon>Alphaproteobacteria</taxon>
        <taxon>Caulobacterales</taxon>
        <taxon>Caulobacteraceae</taxon>
        <taxon>Caulobacter</taxon>
    </lineage>
</organism>
<comment type="caution">
    <text evidence="1">The sequence shown here is derived from an EMBL/GenBank/DDBJ whole genome shotgun (WGS) entry which is preliminary data.</text>
</comment>
<keyword evidence="2" id="KW-1185">Reference proteome</keyword>
<evidence type="ECO:0000313" key="2">
    <source>
        <dbReference type="Proteomes" id="UP000639859"/>
    </source>
</evidence>
<evidence type="ECO:0000313" key="1">
    <source>
        <dbReference type="EMBL" id="MBI1684461.1"/>
    </source>
</evidence>
<sequence>MSKDVGFKNRFNAGELSDESWSNSDLQQHANGMALGLNGLPRAQGPLGKRYGFWFAGLCADQDAATRPVPFRRSVDDAYMIELADGVARVRDALGAPVLSAGTPVSFSSPFAAADLAGLRWVQTGDVIVFFHEDGRRPQRLLRAADGSWGFAVYAFDNGPWRAENTDESFTISASAVTGAVTLEASQPLFVAGMVGTRFRLRSPQGSIGLQTWAADVDPQEWELYLSNGRAYYTLDGAGSTKTGNTAPIHEKGTVSDGGNRWTFLHDGAGVVEITAVADSTHATATVIRTLPYQATKTYNPGVAHAFAATSTWAEAAYSDYRGWPTAWPAVREERLVVAGGAGEPDKFDATRTAGFDTAKADFTPGLGTGRVVDDDAVRRFCGDESSKVAWLISAGQLLAGTHAGENVIAGATLDEPLTPDGAKVRPLTGYGAHPGPRPEKAHDAVLYVARGGETLREAVVDGNLSVAGGDLSFLAEHVAGRGLAELAWTGEPDNMLWVRLDDGGFAGFLYHREQRAFGWARQALAATSKDHGDASPWSVDYIAALPGSYGRTALWMHVTRQKDGAPQRMILILSARREAMRLDCAARYQGVAVNTVAGLDHLAGEAVTLMARDAQGRWAQYRDILVTGAGQASLPGERTSTEIVAGLPYLWRFESLPTDLSGPGTTQGKRQRVTQMLVTLKAVTARAGAVIDGEGDSPLDPFGLRGLSETSGLVPKRLTANVTCTAGADRDPRLVVEDDSGFDAVLHALRPVALSNV</sequence>
<gene>
    <name evidence="1" type="ORF">I4Q42_12355</name>
</gene>
<reference evidence="1 2" key="1">
    <citation type="submission" date="2020-11" db="EMBL/GenBank/DDBJ databases">
        <title>genome sequence of strain KACC 18849.</title>
        <authorList>
            <person name="Gao J."/>
            <person name="Zhang X."/>
        </authorList>
    </citation>
    <scope>NUCLEOTIDE SEQUENCE [LARGE SCALE GENOMIC DNA]</scope>
    <source>
        <strain evidence="1 2">KACC 18849</strain>
    </source>
</reference>
<dbReference type="Proteomes" id="UP000639859">
    <property type="component" value="Unassembled WGS sequence"/>
</dbReference>
<proteinExistence type="predicted"/>
<accession>A0ABS0SXV9</accession>
<dbReference type="EMBL" id="JADWOX010000007">
    <property type="protein sequence ID" value="MBI1684461.1"/>
    <property type="molecule type" value="Genomic_DNA"/>
</dbReference>
<dbReference type="RefSeq" id="WP_198576374.1">
    <property type="nucleotide sequence ID" value="NZ_JADWOX010000007.1"/>
</dbReference>